<dbReference type="AlphaFoldDB" id="A0ABD2W0X6"/>
<dbReference type="EMBL" id="JBJJXI010000146">
    <property type="protein sequence ID" value="KAL3386635.1"/>
    <property type="molecule type" value="Genomic_DNA"/>
</dbReference>
<proteinExistence type="predicted"/>
<comment type="caution">
    <text evidence="1">The sequence shown here is derived from an EMBL/GenBank/DDBJ whole genome shotgun (WGS) entry which is preliminary data.</text>
</comment>
<name>A0ABD2W0X6_9HYME</name>
<gene>
    <name evidence="1" type="ORF">TKK_018118</name>
</gene>
<organism evidence="1 2">
    <name type="scientific">Trichogramma kaykai</name>
    <dbReference type="NCBI Taxonomy" id="54128"/>
    <lineage>
        <taxon>Eukaryota</taxon>
        <taxon>Metazoa</taxon>
        <taxon>Ecdysozoa</taxon>
        <taxon>Arthropoda</taxon>
        <taxon>Hexapoda</taxon>
        <taxon>Insecta</taxon>
        <taxon>Pterygota</taxon>
        <taxon>Neoptera</taxon>
        <taxon>Endopterygota</taxon>
        <taxon>Hymenoptera</taxon>
        <taxon>Apocrita</taxon>
        <taxon>Proctotrupomorpha</taxon>
        <taxon>Chalcidoidea</taxon>
        <taxon>Trichogrammatidae</taxon>
        <taxon>Trichogramma</taxon>
    </lineage>
</organism>
<keyword evidence="2" id="KW-1185">Reference proteome</keyword>
<evidence type="ECO:0000313" key="1">
    <source>
        <dbReference type="EMBL" id="KAL3386635.1"/>
    </source>
</evidence>
<protein>
    <submittedName>
        <fullName evidence="1">Uncharacterized protein</fullName>
    </submittedName>
</protein>
<evidence type="ECO:0000313" key="2">
    <source>
        <dbReference type="Proteomes" id="UP001627154"/>
    </source>
</evidence>
<reference evidence="1 2" key="1">
    <citation type="journal article" date="2024" name="bioRxiv">
        <title>A reference genome for Trichogramma kaykai: A tiny desert-dwelling parasitoid wasp with competing sex-ratio distorters.</title>
        <authorList>
            <person name="Culotta J."/>
            <person name="Lindsey A.R."/>
        </authorList>
    </citation>
    <scope>NUCLEOTIDE SEQUENCE [LARGE SCALE GENOMIC DNA]</scope>
    <source>
        <strain evidence="1 2">KSX58</strain>
    </source>
</reference>
<sequence>MFCAAAAAAVSKQHPKPCVRRARSSTTSGTDDCTLRAKGLGRRRTQSTEQTLKGQGAEVFREEVSRAGASIRSSSYYAARVAAVCSRLIVVTRRRQRLRRNFVNEWYSRTARKRPRAFELLCVCIYFHLFLRAHSG</sequence>
<accession>A0ABD2W0X6</accession>
<dbReference type="Proteomes" id="UP001627154">
    <property type="component" value="Unassembled WGS sequence"/>
</dbReference>